<reference evidence="9" key="1">
    <citation type="submission" date="2019-02" db="EMBL/GenBank/DDBJ databases">
        <title>Deep-cultivation of Planctomycetes and their phenomic and genomic characterization uncovers novel biology.</title>
        <authorList>
            <person name="Wiegand S."/>
            <person name="Jogler M."/>
            <person name="Boedeker C."/>
            <person name="Pinto D."/>
            <person name="Vollmers J."/>
            <person name="Rivas-Marin E."/>
            <person name="Kohn T."/>
            <person name="Peeters S.H."/>
            <person name="Heuer A."/>
            <person name="Rast P."/>
            <person name="Oberbeckmann S."/>
            <person name="Bunk B."/>
            <person name="Jeske O."/>
            <person name="Meyerdierks A."/>
            <person name="Storesund J.E."/>
            <person name="Kallscheuer N."/>
            <person name="Luecker S."/>
            <person name="Lage O.M."/>
            <person name="Pohl T."/>
            <person name="Merkel B.J."/>
            <person name="Hornburger P."/>
            <person name="Mueller R.-W."/>
            <person name="Bruemmer F."/>
            <person name="Labrenz M."/>
            <person name="Spormann A.M."/>
            <person name="Op den Camp H."/>
            <person name="Overmann J."/>
            <person name="Amann R."/>
            <person name="Jetten M.S.M."/>
            <person name="Mascher T."/>
            <person name="Medema M.H."/>
            <person name="Devos D.P."/>
            <person name="Kaster A.-K."/>
            <person name="Ovreas L."/>
            <person name="Rohde M."/>
            <person name="Galperin M.Y."/>
            <person name="Jogler C."/>
        </authorList>
    </citation>
    <scope>NUCLEOTIDE SEQUENCE [LARGE SCALE GENOMIC DNA]</scope>
    <source>
        <strain evidence="9">Pan97</strain>
    </source>
</reference>
<dbReference type="EMBL" id="CP036289">
    <property type="protein sequence ID" value="QDU74742.1"/>
    <property type="molecule type" value="Genomic_DNA"/>
</dbReference>
<proteinExistence type="predicted"/>
<dbReference type="PANTHER" id="PTHR35889">
    <property type="entry name" value="CYCLOINULO-OLIGOSACCHARIDE FRUCTANOTRANSFERASE-RELATED"/>
    <property type="match status" value="1"/>
</dbReference>
<evidence type="ECO:0000256" key="6">
    <source>
        <dbReference type="SAM" id="SignalP"/>
    </source>
</evidence>
<dbReference type="Gene3D" id="1.50.10.20">
    <property type="match status" value="1"/>
</dbReference>
<evidence type="ECO:0000313" key="9">
    <source>
        <dbReference type="Proteomes" id="UP000318626"/>
    </source>
</evidence>
<dbReference type="PROSITE" id="PS51007">
    <property type="entry name" value="CYTC"/>
    <property type="match status" value="1"/>
</dbReference>
<evidence type="ECO:0000256" key="4">
    <source>
        <dbReference type="PROSITE-ProRule" id="PRU00433"/>
    </source>
</evidence>
<dbReference type="SUPFAM" id="SSF48239">
    <property type="entry name" value="Terpenoid cyclases/Protein prenyltransferases"/>
    <property type="match status" value="1"/>
</dbReference>
<keyword evidence="9" id="KW-1185">Reference proteome</keyword>
<dbReference type="Proteomes" id="UP000318626">
    <property type="component" value="Chromosome"/>
</dbReference>
<accession>A0A518C6A0</accession>
<keyword evidence="1 4" id="KW-0349">Heme</keyword>
<dbReference type="GO" id="GO:0020037">
    <property type="term" value="F:heme binding"/>
    <property type="evidence" value="ECO:0007669"/>
    <property type="project" value="InterPro"/>
</dbReference>
<dbReference type="SUPFAM" id="SSF46626">
    <property type="entry name" value="Cytochrome c"/>
    <property type="match status" value="1"/>
</dbReference>
<dbReference type="Pfam" id="PF07635">
    <property type="entry name" value="PSCyt1"/>
    <property type="match status" value="1"/>
</dbReference>
<sequence precursor="true">MRLLFSLSVLLFLPSLLHAQQPVSDDELRASIQKALPLVEETSKVALRERACYTCHHGGVTTMAIEAARLRGFEVDRQNVLEQMERAQLNLTRAIRRVGVGGRTPGQADGIGWQLMTLAAGDWPADEATHLAVEHLVQYDHESDHWAWAGRPRPPTVASPFTTTWAVVRGVLDYTTPDTKLGVAVRVTEARDWLIRTPSRDTEESVSKLRTLKLVEADERAIRDEAKKLLEIQQDDGGWAQLPGQESDAYATSTVLIALLESEQLKRDDVAIQAGLRFLLGSQLEDGSWHVKKRAPFVQPHFETSFPHGKDQFISAVATAWSVYAMAQLLPSVADHDDEAALAAMKPENAKKSEIEFTPEQIAFFTEKVEPILQRRCYRCHTTEKEPKGDLALNSREEILIGGYGGPGAVPGRPDESMIFKALNAPPDSLVPQMPPRGGKLPQEEMELIKKWIEMDLPHRK</sequence>
<feature type="signal peptide" evidence="6">
    <location>
        <begin position="1"/>
        <end position="19"/>
    </location>
</feature>
<evidence type="ECO:0000259" key="7">
    <source>
        <dbReference type="PROSITE" id="PS51007"/>
    </source>
</evidence>
<dbReference type="InterPro" id="IPR011429">
    <property type="entry name" value="Cyt_c_Planctomycete-type"/>
</dbReference>
<evidence type="ECO:0000256" key="2">
    <source>
        <dbReference type="ARBA" id="ARBA00022723"/>
    </source>
</evidence>
<protein>
    <submittedName>
        <fullName evidence="8">Planctomycete cytochrome C</fullName>
    </submittedName>
</protein>
<dbReference type="OrthoDB" id="263958at2"/>
<evidence type="ECO:0000313" key="8">
    <source>
        <dbReference type="EMBL" id="QDU74742.1"/>
    </source>
</evidence>
<keyword evidence="5" id="KW-0175">Coiled coil</keyword>
<keyword evidence="2 4" id="KW-0479">Metal-binding</keyword>
<gene>
    <name evidence="8" type="ORF">Pan97_17550</name>
</gene>
<dbReference type="KEGG" id="bvo:Pan97_17550"/>
<dbReference type="GO" id="GO:0009055">
    <property type="term" value="F:electron transfer activity"/>
    <property type="evidence" value="ECO:0007669"/>
    <property type="project" value="InterPro"/>
</dbReference>
<dbReference type="AlphaFoldDB" id="A0A518C6A0"/>
<dbReference type="InterPro" id="IPR036909">
    <property type="entry name" value="Cyt_c-like_dom_sf"/>
</dbReference>
<feature type="coiled-coil region" evidence="5">
    <location>
        <begin position="70"/>
        <end position="97"/>
    </location>
</feature>
<dbReference type="PANTHER" id="PTHR35889:SF3">
    <property type="entry name" value="F-BOX DOMAIN-CONTAINING PROTEIN"/>
    <property type="match status" value="1"/>
</dbReference>
<dbReference type="InterPro" id="IPR009056">
    <property type="entry name" value="Cyt_c-like_dom"/>
</dbReference>
<keyword evidence="6" id="KW-0732">Signal</keyword>
<evidence type="ECO:0000256" key="1">
    <source>
        <dbReference type="ARBA" id="ARBA00022617"/>
    </source>
</evidence>
<feature type="chain" id="PRO_5022094627" evidence="6">
    <location>
        <begin position="20"/>
        <end position="461"/>
    </location>
</feature>
<dbReference type="RefSeq" id="WP_144971672.1">
    <property type="nucleotide sequence ID" value="NZ_CP036289.1"/>
</dbReference>
<evidence type="ECO:0000256" key="3">
    <source>
        <dbReference type="ARBA" id="ARBA00023004"/>
    </source>
</evidence>
<keyword evidence="3 4" id="KW-0408">Iron</keyword>
<feature type="domain" description="Cytochrome c" evidence="7">
    <location>
        <begin position="348"/>
        <end position="457"/>
    </location>
</feature>
<evidence type="ECO:0000256" key="5">
    <source>
        <dbReference type="SAM" id="Coils"/>
    </source>
</evidence>
<dbReference type="InterPro" id="IPR008930">
    <property type="entry name" value="Terpenoid_cyclase/PrenylTrfase"/>
</dbReference>
<organism evidence="8 9">
    <name type="scientific">Bremerella volcania</name>
    <dbReference type="NCBI Taxonomy" id="2527984"/>
    <lineage>
        <taxon>Bacteria</taxon>
        <taxon>Pseudomonadati</taxon>
        <taxon>Planctomycetota</taxon>
        <taxon>Planctomycetia</taxon>
        <taxon>Pirellulales</taxon>
        <taxon>Pirellulaceae</taxon>
        <taxon>Bremerella</taxon>
    </lineage>
</organism>
<dbReference type="GO" id="GO:0046872">
    <property type="term" value="F:metal ion binding"/>
    <property type="evidence" value="ECO:0007669"/>
    <property type="project" value="UniProtKB-KW"/>
</dbReference>
<name>A0A518C6A0_9BACT</name>